<organism evidence="3 4">
    <name type="scientific">[Myrmecia] bisecta</name>
    <dbReference type="NCBI Taxonomy" id="41462"/>
    <lineage>
        <taxon>Eukaryota</taxon>
        <taxon>Viridiplantae</taxon>
        <taxon>Chlorophyta</taxon>
        <taxon>core chlorophytes</taxon>
        <taxon>Trebouxiophyceae</taxon>
        <taxon>Trebouxiales</taxon>
        <taxon>Trebouxiaceae</taxon>
        <taxon>Myrmecia</taxon>
    </lineage>
</organism>
<evidence type="ECO:0000259" key="2">
    <source>
        <dbReference type="Pfam" id="PF22807"/>
    </source>
</evidence>
<proteinExistence type="predicted"/>
<keyword evidence="4" id="KW-1185">Reference proteome</keyword>
<feature type="domain" description="Pyrroloquinoline quinone-dependent pyranose dehydrogenase beta-propeller" evidence="2">
    <location>
        <begin position="198"/>
        <end position="404"/>
    </location>
</feature>
<dbReference type="PANTHER" id="PTHR33546:SF1">
    <property type="entry name" value="LARGE, MULTIFUNCTIONAL SECRETED PROTEIN"/>
    <property type="match status" value="1"/>
</dbReference>
<evidence type="ECO:0000313" key="3">
    <source>
        <dbReference type="EMBL" id="KAK9815456.1"/>
    </source>
</evidence>
<dbReference type="SUPFAM" id="SSF50952">
    <property type="entry name" value="Soluble quinoprotein glucose dehydrogenase"/>
    <property type="match status" value="1"/>
</dbReference>
<accession>A0AAW1PP69</accession>
<feature type="signal peptide" evidence="1">
    <location>
        <begin position="1"/>
        <end position="18"/>
    </location>
</feature>
<dbReference type="Proteomes" id="UP001489004">
    <property type="component" value="Unassembled WGS sequence"/>
</dbReference>
<comment type="caution">
    <text evidence="3">The sequence shown here is derived from an EMBL/GenBank/DDBJ whole genome shotgun (WGS) entry which is preliminary data.</text>
</comment>
<dbReference type="InterPro" id="IPR054539">
    <property type="entry name" value="Beta-prop_PDH"/>
</dbReference>
<gene>
    <name evidence="3" type="ORF">WJX72_003952</name>
</gene>
<dbReference type="AlphaFoldDB" id="A0AAW1PP69"/>
<dbReference type="PANTHER" id="PTHR33546">
    <property type="entry name" value="LARGE, MULTIFUNCTIONAL SECRETED PROTEIN-RELATED"/>
    <property type="match status" value="1"/>
</dbReference>
<evidence type="ECO:0000313" key="4">
    <source>
        <dbReference type="Proteomes" id="UP001489004"/>
    </source>
</evidence>
<dbReference type="EMBL" id="JALJOR010000006">
    <property type="protein sequence ID" value="KAK9815456.1"/>
    <property type="molecule type" value="Genomic_DNA"/>
</dbReference>
<protein>
    <recommendedName>
        <fullName evidence="2">Pyrroloquinoline quinone-dependent pyranose dehydrogenase beta-propeller domain-containing protein</fullName>
    </recommendedName>
</protein>
<name>A0AAW1PP69_9CHLO</name>
<sequence>MMAKIILTVLCAIYTASAVSGQALKLPLDTLSLPPGFKVQLFYNGSVPAARQLAVSESDSHRIVYVGTDESPGQVFALIDRNKTGQAAERVTVLSSRNSPNGVAFLNGSLWVAELNKITRYDNADSYVLQRKAFPAGALVNDQFPNESHHGLKYIRFGPDGKLYAPLGGPFNIGECEPYGDIAYCTINRLNADGTDLETVATGVRNSVGYDWHPQSGLLAFTDNGRDMLGDDRPDDELNVVEEVSQNFGFPYCQTQGFGNPYQRNAAQADFIVDPDETRPGYNASNSYRACEEFATLPAQPLGPHVAALGMKFYTGSMFPAAYRNTAFIALHGSWNRQPQSGHAVMNAKVLPNGTVTAYTSFATGWLENANASDASSWGRPVDVVQLSDGSLLVSGDSEGAIYRFTYQAPAQPTSIAG</sequence>
<reference evidence="3 4" key="1">
    <citation type="journal article" date="2024" name="Nat. Commun.">
        <title>Phylogenomics reveals the evolutionary origins of lichenization in chlorophyte algae.</title>
        <authorList>
            <person name="Puginier C."/>
            <person name="Libourel C."/>
            <person name="Otte J."/>
            <person name="Skaloud P."/>
            <person name="Haon M."/>
            <person name="Grisel S."/>
            <person name="Petersen M."/>
            <person name="Berrin J.G."/>
            <person name="Delaux P.M."/>
            <person name="Dal Grande F."/>
            <person name="Keller J."/>
        </authorList>
    </citation>
    <scope>NUCLEOTIDE SEQUENCE [LARGE SCALE GENOMIC DNA]</scope>
    <source>
        <strain evidence="3 4">SAG 2043</strain>
    </source>
</reference>
<feature type="chain" id="PRO_5043822407" description="Pyrroloquinoline quinone-dependent pyranose dehydrogenase beta-propeller domain-containing protein" evidence="1">
    <location>
        <begin position="19"/>
        <end position="418"/>
    </location>
</feature>
<dbReference type="InterPro" id="IPR011041">
    <property type="entry name" value="Quinoprot_gluc/sorb_DH_b-prop"/>
</dbReference>
<dbReference type="Gene3D" id="2.120.10.30">
    <property type="entry name" value="TolB, C-terminal domain"/>
    <property type="match status" value="1"/>
</dbReference>
<evidence type="ECO:0000256" key="1">
    <source>
        <dbReference type="SAM" id="SignalP"/>
    </source>
</evidence>
<keyword evidence="1" id="KW-0732">Signal</keyword>
<dbReference type="InterPro" id="IPR011042">
    <property type="entry name" value="6-blade_b-propeller_TolB-like"/>
</dbReference>
<dbReference type="Pfam" id="PF22807">
    <property type="entry name" value="TrAA12"/>
    <property type="match status" value="1"/>
</dbReference>